<keyword evidence="1 4" id="KW-0378">Hydrolase</keyword>
<dbReference type="eggNOG" id="COG1473">
    <property type="taxonomic scope" value="Bacteria"/>
</dbReference>
<keyword evidence="2" id="KW-0464">Manganese</keyword>
<evidence type="ECO:0000256" key="1">
    <source>
        <dbReference type="ARBA" id="ARBA00022801"/>
    </source>
</evidence>
<dbReference type="OrthoDB" id="9777385at2"/>
<gene>
    <name evidence="4" type="ORF">J421_5962</name>
</gene>
<feature type="binding site" evidence="2">
    <location>
        <position position="117"/>
    </location>
    <ligand>
        <name>Mn(2+)</name>
        <dbReference type="ChEBI" id="CHEBI:29035"/>
        <label>2</label>
    </ligand>
</feature>
<geneLocation type="plasmid" evidence="4 5">
    <name>2</name>
</geneLocation>
<dbReference type="InterPro" id="IPR017439">
    <property type="entry name" value="Amidohydrolase"/>
</dbReference>
<dbReference type="PANTHER" id="PTHR11014:SF63">
    <property type="entry name" value="METALLOPEPTIDASE, PUTATIVE (AFU_ORTHOLOGUE AFUA_6G09600)-RELATED"/>
    <property type="match status" value="1"/>
</dbReference>
<reference evidence="4 5" key="1">
    <citation type="journal article" date="2014" name="Genome Announc.">
        <title>Genome Sequence and Methylome of Soil Bacterium Gemmatirosa kalamazoonensis KBS708T, a Member of the Rarely Cultivated Gemmatimonadetes Phylum.</title>
        <authorList>
            <person name="Debruyn J.M."/>
            <person name="Radosevich M."/>
            <person name="Wommack K.E."/>
            <person name="Polson S.W."/>
            <person name="Hauser L.J."/>
            <person name="Fawaz M.N."/>
            <person name="Korlach J."/>
            <person name="Tsai Y.C."/>
        </authorList>
    </citation>
    <scope>NUCLEOTIDE SEQUENCE [LARGE SCALE GENOMIC DNA]</scope>
    <source>
        <strain evidence="4 5">KBS708</strain>
        <plasmid evidence="5">Plasmid 2</plasmid>
    </source>
</reference>
<dbReference type="NCBIfam" id="TIGR01891">
    <property type="entry name" value="amidohydrolases"/>
    <property type="match status" value="1"/>
</dbReference>
<feature type="binding site" evidence="2">
    <location>
        <position position="115"/>
    </location>
    <ligand>
        <name>Mn(2+)</name>
        <dbReference type="ChEBI" id="CHEBI:29035"/>
        <label>2</label>
    </ligand>
</feature>
<dbReference type="KEGG" id="gba:J421_5962"/>
<dbReference type="AlphaFoldDB" id="W0RSP4"/>
<dbReference type="Gene3D" id="3.30.70.360">
    <property type="match status" value="1"/>
</dbReference>
<dbReference type="PANTHER" id="PTHR11014">
    <property type="entry name" value="PEPTIDASE M20 FAMILY MEMBER"/>
    <property type="match status" value="1"/>
</dbReference>
<dbReference type="Gene3D" id="3.40.630.10">
    <property type="entry name" value="Zn peptidases"/>
    <property type="match status" value="1"/>
</dbReference>
<dbReference type="Pfam" id="PF01546">
    <property type="entry name" value="Peptidase_M20"/>
    <property type="match status" value="1"/>
</dbReference>
<dbReference type="InterPro" id="IPR036264">
    <property type="entry name" value="Bact_exopeptidase_dim_dom"/>
</dbReference>
<accession>W0RSP4</accession>
<dbReference type="EMBL" id="CP007130">
    <property type="protein sequence ID" value="AHG93497.1"/>
    <property type="molecule type" value="Genomic_DNA"/>
</dbReference>
<sequence>MTIPSTGLPIVPDAVAPLFAPALAADLVALRRDLHRHPELSWRETRTAGALEAALQMLGVGGARRVLDTAVVARVPGRVRGAPVVAVRGDIDALPISEATGLAFASSVDGVMHACGHDVHATWAVGAAALLRATPAHGDVLVVLQPAEEMGQGAERVVASGALDEARAIFGAHVDRRFEVGQVVADVGPVNASTDSFDIELVGAGAHGARPHESADPVVALAAIVTAIQTLVARRLDPALPGVVTVGAVHAGSAPNVIPERATLAGTVRATLPAARALLTEELRRLTESVAAAYGCTATVTFKDGTPPVVNEPRATMWAREAAERVLGGAALVPFGTTNMGGEDFAFYLEKMPGCFMRVGAREPGGERIAAHSPRFYAAEESLFIGAAVLAEAARVASAALAETAA</sequence>
<evidence type="ECO:0000313" key="4">
    <source>
        <dbReference type="EMBL" id="AHG93497.1"/>
    </source>
</evidence>
<dbReference type="PIRSF" id="PIRSF005962">
    <property type="entry name" value="Pept_M20D_amidohydro"/>
    <property type="match status" value="1"/>
</dbReference>
<comment type="cofactor">
    <cofactor evidence="2">
        <name>Mn(2+)</name>
        <dbReference type="ChEBI" id="CHEBI:29035"/>
    </cofactor>
    <text evidence="2">The Mn(2+) ion enhances activity.</text>
</comment>
<evidence type="ECO:0000259" key="3">
    <source>
        <dbReference type="Pfam" id="PF07687"/>
    </source>
</evidence>
<dbReference type="GO" id="GO:0019877">
    <property type="term" value="P:diaminopimelate biosynthetic process"/>
    <property type="evidence" value="ECO:0007669"/>
    <property type="project" value="UniProtKB-ARBA"/>
</dbReference>
<dbReference type="InterPro" id="IPR011650">
    <property type="entry name" value="Peptidase_M20_dimer"/>
</dbReference>
<dbReference type="InParanoid" id="W0RSP4"/>
<name>W0RSP4_9BACT</name>
<dbReference type="Proteomes" id="UP000019151">
    <property type="component" value="Plasmid 2"/>
</dbReference>
<dbReference type="GO" id="GO:0046872">
    <property type="term" value="F:metal ion binding"/>
    <property type="evidence" value="ECO:0007669"/>
    <property type="project" value="UniProtKB-KW"/>
</dbReference>
<keyword evidence="2" id="KW-0479">Metal-binding</keyword>
<dbReference type="HOGENOM" id="CLU_023257_0_1_0"/>
<dbReference type="FunFam" id="3.30.70.360:FF:000001">
    <property type="entry name" value="N-acetyldiaminopimelate deacetylase"/>
    <property type="match status" value="1"/>
</dbReference>
<dbReference type="SUPFAM" id="SSF53187">
    <property type="entry name" value="Zn-dependent exopeptidases"/>
    <property type="match status" value="1"/>
</dbReference>
<dbReference type="InterPro" id="IPR002933">
    <property type="entry name" value="Peptidase_M20"/>
</dbReference>
<organism evidence="4 5">
    <name type="scientific">Gemmatirosa kalamazoonensis</name>
    <dbReference type="NCBI Taxonomy" id="861299"/>
    <lineage>
        <taxon>Bacteria</taxon>
        <taxon>Pseudomonadati</taxon>
        <taxon>Gemmatimonadota</taxon>
        <taxon>Gemmatimonadia</taxon>
        <taxon>Gemmatimonadales</taxon>
        <taxon>Gemmatimonadaceae</taxon>
        <taxon>Gemmatirosa</taxon>
    </lineage>
</organism>
<dbReference type="Pfam" id="PF07687">
    <property type="entry name" value="M20_dimer"/>
    <property type="match status" value="1"/>
</dbReference>
<dbReference type="PATRIC" id="fig|861299.3.peg.6014"/>
<dbReference type="CDD" id="cd03886">
    <property type="entry name" value="M20_Acy1"/>
    <property type="match status" value="1"/>
</dbReference>
<feature type="binding site" evidence="2">
    <location>
        <position position="149"/>
    </location>
    <ligand>
        <name>Mn(2+)</name>
        <dbReference type="ChEBI" id="CHEBI:29035"/>
        <label>2</label>
    </ligand>
</feature>
<evidence type="ECO:0000313" key="5">
    <source>
        <dbReference type="Proteomes" id="UP000019151"/>
    </source>
</evidence>
<proteinExistence type="predicted"/>
<feature type="domain" description="Peptidase M20 dimerisation" evidence="3">
    <location>
        <begin position="196"/>
        <end position="291"/>
    </location>
</feature>
<evidence type="ECO:0000256" key="2">
    <source>
        <dbReference type="PIRSR" id="PIRSR005962-1"/>
    </source>
</evidence>
<dbReference type="SUPFAM" id="SSF55031">
    <property type="entry name" value="Bacterial exopeptidase dimerisation domain"/>
    <property type="match status" value="1"/>
</dbReference>
<protein>
    <submittedName>
        <fullName evidence="4">Amidohydrolase</fullName>
    </submittedName>
</protein>
<keyword evidence="4" id="KW-0614">Plasmid</keyword>
<dbReference type="FunCoup" id="W0RSP4">
    <property type="interactions" value="222"/>
</dbReference>
<feature type="binding site" evidence="2">
    <location>
        <position position="173"/>
    </location>
    <ligand>
        <name>Mn(2+)</name>
        <dbReference type="ChEBI" id="CHEBI:29035"/>
        <label>1</label>
    </ligand>
</feature>
<dbReference type="GO" id="GO:0050118">
    <property type="term" value="F:N-acetyldiaminopimelate deacetylase activity"/>
    <property type="evidence" value="ECO:0007669"/>
    <property type="project" value="UniProtKB-ARBA"/>
</dbReference>
<feature type="binding site" evidence="2">
    <location>
        <position position="372"/>
    </location>
    <ligand>
        <name>Mn(2+)</name>
        <dbReference type="ChEBI" id="CHEBI:29035"/>
        <label>2</label>
    </ligand>
</feature>
<keyword evidence="5" id="KW-1185">Reference proteome</keyword>
<dbReference type="RefSeq" id="WP_025414800.1">
    <property type="nucleotide sequence ID" value="NZ_CP007130.1"/>
</dbReference>